<dbReference type="OrthoDB" id="5232280at2759"/>
<keyword evidence="2" id="KW-1185">Reference proteome</keyword>
<comment type="caution">
    <text evidence="1">The sequence shown here is derived from an EMBL/GenBank/DDBJ whole genome shotgun (WGS) entry which is preliminary data.</text>
</comment>
<accession>A0A8H3EKZ3</accession>
<dbReference type="EMBL" id="CAJPDR010000024">
    <property type="protein sequence ID" value="CAF9907767.1"/>
    <property type="molecule type" value="Genomic_DNA"/>
</dbReference>
<protein>
    <submittedName>
        <fullName evidence="1">Uncharacterized protein</fullName>
    </submittedName>
</protein>
<sequence length="124" mass="13981">MSLQITTGAKSLLSLRVSLGDLAVIFRHGNSIGNWFRAADLEAELFESIMEDHGALLRRRGLINVVNMKKRWSKLDFIYEGNIRRSLSEVKVQEGQDLTEFSWLMVAVVTARDITLPASTIKAF</sequence>
<evidence type="ECO:0000313" key="1">
    <source>
        <dbReference type="EMBL" id="CAF9907767.1"/>
    </source>
</evidence>
<dbReference type="Proteomes" id="UP000664203">
    <property type="component" value="Unassembled WGS sequence"/>
</dbReference>
<gene>
    <name evidence="1" type="ORF">ALECFALPRED_003873</name>
</gene>
<organism evidence="1 2">
    <name type="scientific">Alectoria fallacina</name>
    <dbReference type="NCBI Taxonomy" id="1903189"/>
    <lineage>
        <taxon>Eukaryota</taxon>
        <taxon>Fungi</taxon>
        <taxon>Dikarya</taxon>
        <taxon>Ascomycota</taxon>
        <taxon>Pezizomycotina</taxon>
        <taxon>Lecanoromycetes</taxon>
        <taxon>OSLEUM clade</taxon>
        <taxon>Lecanoromycetidae</taxon>
        <taxon>Lecanorales</taxon>
        <taxon>Lecanorineae</taxon>
        <taxon>Parmeliaceae</taxon>
        <taxon>Alectoria</taxon>
    </lineage>
</organism>
<proteinExistence type="predicted"/>
<name>A0A8H3EKZ3_9LECA</name>
<reference evidence="1" key="1">
    <citation type="submission" date="2021-03" db="EMBL/GenBank/DDBJ databases">
        <authorList>
            <person name="Tagirdzhanova G."/>
        </authorList>
    </citation>
    <scope>NUCLEOTIDE SEQUENCE</scope>
</reference>
<evidence type="ECO:0000313" key="2">
    <source>
        <dbReference type="Proteomes" id="UP000664203"/>
    </source>
</evidence>
<dbReference type="AlphaFoldDB" id="A0A8H3EKZ3"/>